<accession>B4PH26</accession>
<reference evidence="2 3" key="2">
    <citation type="journal article" date="2007" name="PLoS Biol.">
        <title>Principles of genome evolution in the Drosophila melanogaster species group.</title>
        <authorList>
            <person name="Ranz J.M."/>
            <person name="Maurin D."/>
            <person name="Chan Y.S."/>
            <person name="von Grotthuss M."/>
            <person name="Hillier L.W."/>
            <person name="Roote J."/>
            <person name="Ashburner M."/>
            <person name="Bergman C.M."/>
        </authorList>
    </citation>
    <scope>NUCLEOTIDE SEQUENCE [LARGE SCALE GENOMIC DNA]</scope>
    <source>
        <strain evidence="3">Tai18E2 / Tucson 14021-0261.01</strain>
    </source>
</reference>
<dbReference type="AlphaFoldDB" id="B4PH26"/>
<protein>
    <submittedName>
        <fullName evidence="2">Uncharacterized protein</fullName>
    </submittedName>
</protein>
<sequence length="149" mass="17404">MRPLLGMEKMRTGLFAYQVELQAGYQIVSDTFSEPEKCGLMELEPFQLPMLAIPTRKNFPYKELIRRQLRWQREVSLVNREERKWIPQKPKCEGGVGGFVSIGITECRYALGIFGCGAAASFGLFLLEFIFKYFKQVYRIIKGYREMQR</sequence>
<keyword evidence="1" id="KW-0812">Transmembrane</keyword>
<evidence type="ECO:0000313" key="2">
    <source>
        <dbReference type="EMBL" id="EDW95396.2"/>
    </source>
</evidence>
<dbReference type="KEGG" id="dya:Dyak_GE22546"/>
<keyword evidence="1" id="KW-0472">Membrane</keyword>
<keyword evidence="3" id="KW-1185">Reference proteome</keyword>
<dbReference type="Proteomes" id="UP000002282">
    <property type="component" value="Chromosome 3L"/>
</dbReference>
<organism evidence="2 3">
    <name type="scientific">Drosophila yakuba</name>
    <name type="common">Fruit fly</name>
    <dbReference type="NCBI Taxonomy" id="7245"/>
    <lineage>
        <taxon>Eukaryota</taxon>
        <taxon>Metazoa</taxon>
        <taxon>Ecdysozoa</taxon>
        <taxon>Arthropoda</taxon>
        <taxon>Hexapoda</taxon>
        <taxon>Insecta</taxon>
        <taxon>Pterygota</taxon>
        <taxon>Neoptera</taxon>
        <taxon>Endopterygota</taxon>
        <taxon>Diptera</taxon>
        <taxon>Brachycera</taxon>
        <taxon>Muscomorpha</taxon>
        <taxon>Ephydroidea</taxon>
        <taxon>Drosophilidae</taxon>
        <taxon>Drosophila</taxon>
        <taxon>Sophophora</taxon>
    </lineage>
</organism>
<proteinExistence type="predicted"/>
<feature type="transmembrane region" description="Helical" evidence="1">
    <location>
        <begin position="109"/>
        <end position="131"/>
    </location>
</feature>
<dbReference type="HOGENOM" id="CLU_1112401_0_0_1"/>
<dbReference type="GO" id="GO:0050907">
    <property type="term" value="P:detection of chemical stimulus involved in sensory perception"/>
    <property type="evidence" value="ECO:0007669"/>
    <property type="project" value="EnsemblMetazoa"/>
</dbReference>
<evidence type="ECO:0000256" key="1">
    <source>
        <dbReference type="SAM" id="Phobius"/>
    </source>
</evidence>
<dbReference type="OrthoDB" id="6117597at2759"/>
<reference evidence="2 3" key="1">
    <citation type="journal article" date="2007" name="Nature">
        <title>Evolution of genes and genomes on the Drosophila phylogeny.</title>
        <authorList>
            <consortium name="Drosophila 12 Genomes Consortium"/>
            <person name="Clark A.G."/>
            <person name="Eisen M.B."/>
            <person name="Smith D.R."/>
            <person name="Bergman C.M."/>
            <person name="Oliver B."/>
            <person name="Markow T.A."/>
            <person name="Kaufman T.C."/>
            <person name="Kellis M."/>
            <person name="Gelbart W."/>
            <person name="Iyer V.N."/>
            <person name="Pollard D.A."/>
            <person name="Sackton T.B."/>
            <person name="Larracuente A.M."/>
            <person name="Singh N.D."/>
            <person name="Abad J.P."/>
            <person name="Abt D.N."/>
            <person name="Adryan B."/>
            <person name="Aguade M."/>
            <person name="Akashi H."/>
            <person name="Anderson W.W."/>
            <person name="Aquadro C.F."/>
            <person name="Ardell D.H."/>
            <person name="Arguello R."/>
            <person name="Artieri C.G."/>
            <person name="Barbash D.A."/>
            <person name="Barker D."/>
            <person name="Barsanti P."/>
            <person name="Batterham P."/>
            <person name="Batzoglou S."/>
            <person name="Begun D."/>
            <person name="Bhutkar A."/>
            <person name="Blanco E."/>
            <person name="Bosak S.A."/>
            <person name="Bradley R.K."/>
            <person name="Brand A.D."/>
            <person name="Brent M.R."/>
            <person name="Brooks A.N."/>
            <person name="Brown R.H."/>
            <person name="Butlin R.K."/>
            <person name="Caggese C."/>
            <person name="Calvi B.R."/>
            <person name="Bernardo de Carvalho A."/>
            <person name="Caspi A."/>
            <person name="Castrezana S."/>
            <person name="Celniker S.E."/>
            <person name="Chang J.L."/>
            <person name="Chapple C."/>
            <person name="Chatterji S."/>
            <person name="Chinwalla A."/>
            <person name="Civetta A."/>
            <person name="Clifton S.W."/>
            <person name="Comeron J.M."/>
            <person name="Costello J.C."/>
            <person name="Coyne J.A."/>
            <person name="Daub J."/>
            <person name="David R.G."/>
            <person name="Delcher A.L."/>
            <person name="Delehaunty K."/>
            <person name="Do C.B."/>
            <person name="Ebling H."/>
            <person name="Edwards K."/>
            <person name="Eickbush T."/>
            <person name="Evans J.D."/>
            <person name="Filipski A."/>
            <person name="Findeiss S."/>
            <person name="Freyhult E."/>
            <person name="Fulton L."/>
            <person name="Fulton R."/>
            <person name="Garcia A.C."/>
            <person name="Gardiner A."/>
            <person name="Garfield D.A."/>
            <person name="Garvin B.E."/>
            <person name="Gibson G."/>
            <person name="Gilbert D."/>
            <person name="Gnerre S."/>
            <person name="Godfrey J."/>
            <person name="Good R."/>
            <person name="Gotea V."/>
            <person name="Gravely B."/>
            <person name="Greenberg A.J."/>
            <person name="Griffiths-Jones S."/>
            <person name="Gross S."/>
            <person name="Guigo R."/>
            <person name="Gustafson E.A."/>
            <person name="Haerty W."/>
            <person name="Hahn M.W."/>
            <person name="Halligan D.L."/>
            <person name="Halpern A.L."/>
            <person name="Halter G.M."/>
            <person name="Han M.V."/>
            <person name="Heger A."/>
            <person name="Hillier L."/>
            <person name="Hinrichs A.S."/>
            <person name="Holmes I."/>
            <person name="Hoskins R.A."/>
            <person name="Hubisz M.J."/>
            <person name="Hultmark D."/>
            <person name="Huntley M.A."/>
            <person name="Jaffe D.B."/>
            <person name="Jagadeeshan S."/>
            <person name="Jeck W.R."/>
            <person name="Johnson J."/>
            <person name="Jones C.D."/>
            <person name="Jordan W.C."/>
            <person name="Karpen G.H."/>
            <person name="Kataoka E."/>
            <person name="Keightley P.D."/>
            <person name="Kheradpour P."/>
            <person name="Kirkness E.F."/>
            <person name="Koerich L.B."/>
            <person name="Kristiansen K."/>
            <person name="Kudrna D."/>
            <person name="Kulathinal R.J."/>
            <person name="Kumar S."/>
            <person name="Kwok R."/>
            <person name="Lander E."/>
            <person name="Langley C.H."/>
            <person name="Lapoint R."/>
            <person name="Lazzaro B.P."/>
            <person name="Lee S.J."/>
            <person name="Levesque L."/>
            <person name="Li R."/>
            <person name="Lin C.F."/>
            <person name="Lin M.F."/>
            <person name="Lindblad-Toh K."/>
            <person name="Llopart A."/>
            <person name="Long M."/>
            <person name="Low L."/>
            <person name="Lozovsky E."/>
            <person name="Lu J."/>
            <person name="Luo M."/>
            <person name="Machado C.A."/>
            <person name="Makalowski W."/>
            <person name="Marzo M."/>
            <person name="Matsuda M."/>
            <person name="Matzkin L."/>
            <person name="McAllister B."/>
            <person name="McBride C.S."/>
            <person name="McKernan B."/>
            <person name="McKernan K."/>
            <person name="Mendez-Lago M."/>
            <person name="Minx P."/>
            <person name="Mollenhauer M.U."/>
            <person name="Montooth K."/>
            <person name="Mount S.M."/>
            <person name="Mu X."/>
            <person name="Myers E."/>
            <person name="Negre B."/>
            <person name="Newfeld S."/>
            <person name="Nielsen R."/>
            <person name="Noor M.A."/>
            <person name="O'Grady P."/>
            <person name="Pachter L."/>
            <person name="Papaceit M."/>
            <person name="Parisi M.J."/>
            <person name="Parisi M."/>
            <person name="Parts L."/>
            <person name="Pedersen J.S."/>
            <person name="Pesole G."/>
            <person name="Phillippy A.M."/>
            <person name="Ponting C.P."/>
            <person name="Pop M."/>
            <person name="Porcelli D."/>
            <person name="Powell J.R."/>
            <person name="Prohaska S."/>
            <person name="Pruitt K."/>
            <person name="Puig M."/>
            <person name="Quesneville H."/>
            <person name="Ram K.R."/>
            <person name="Rand D."/>
            <person name="Rasmussen M.D."/>
            <person name="Reed L.K."/>
            <person name="Reenan R."/>
            <person name="Reily A."/>
            <person name="Remington K.A."/>
            <person name="Rieger T.T."/>
            <person name="Ritchie M.G."/>
            <person name="Robin C."/>
            <person name="Rogers Y.H."/>
            <person name="Rohde C."/>
            <person name="Rozas J."/>
            <person name="Rubenfield M.J."/>
            <person name="Ruiz A."/>
            <person name="Russo S."/>
            <person name="Salzberg S.L."/>
            <person name="Sanchez-Gracia A."/>
            <person name="Saranga D.J."/>
            <person name="Sato H."/>
            <person name="Schaeffer S.W."/>
            <person name="Schatz M.C."/>
            <person name="Schlenke T."/>
            <person name="Schwartz R."/>
            <person name="Segarra C."/>
            <person name="Singh R.S."/>
            <person name="Sirot L."/>
            <person name="Sirota M."/>
            <person name="Sisneros N.B."/>
            <person name="Smith C.D."/>
            <person name="Smith T.F."/>
            <person name="Spieth J."/>
            <person name="Stage D.E."/>
            <person name="Stark A."/>
            <person name="Stephan W."/>
            <person name="Strausberg R.L."/>
            <person name="Strempel S."/>
            <person name="Sturgill D."/>
            <person name="Sutton G."/>
            <person name="Sutton G.G."/>
            <person name="Tao W."/>
            <person name="Teichmann S."/>
            <person name="Tobari Y.N."/>
            <person name="Tomimura Y."/>
            <person name="Tsolas J.M."/>
            <person name="Valente V.L."/>
            <person name="Venter E."/>
            <person name="Venter J.C."/>
            <person name="Vicario S."/>
            <person name="Vieira F.G."/>
            <person name="Vilella A.J."/>
            <person name="Villasante A."/>
            <person name="Walenz B."/>
            <person name="Wang J."/>
            <person name="Wasserman M."/>
            <person name="Watts T."/>
            <person name="Wilson D."/>
            <person name="Wilson R.K."/>
            <person name="Wing R.A."/>
            <person name="Wolfner M.F."/>
            <person name="Wong A."/>
            <person name="Wong G.K."/>
            <person name="Wu C.I."/>
            <person name="Wu G."/>
            <person name="Yamamoto D."/>
            <person name="Yang H.P."/>
            <person name="Yang S.P."/>
            <person name="Yorke J.A."/>
            <person name="Yoshida K."/>
            <person name="Zdobnov E."/>
            <person name="Zhang P."/>
            <person name="Zhang Y."/>
            <person name="Zimin A.V."/>
            <person name="Baldwin J."/>
            <person name="Abdouelleil A."/>
            <person name="Abdulkadir J."/>
            <person name="Abebe A."/>
            <person name="Abera B."/>
            <person name="Abreu J."/>
            <person name="Acer S.C."/>
            <person name="Aftuck L."/>
            <person name="Alexander A."/>
            <person name="An P."/>
            <person name="Anderson E."/>
            <person name="Anderson S."/>
            <person name="Arachi H."/>
            <person name="Azer M."/>
            <person name="Bachantsang P."/>
            <person name="Barry A."/>
            <person name="Bayul T."/>
            <person name="Berlin A."/>
            <person name="Bessette D."/>
            <person name="Bloom T."/>
            <person name="Blye J."/>
            <person name="Boguslavskiy L."/>
            <person name="Bonnet C."/>
            <person name="Boukhgalter B."/>
            <person name="Bourzgui I."/>
            <person name="Brown A."/>
            <person name="Cahill P."/>
            <person name="Channer S."/>
            <person name="Cheshatsang Y."/>
            <person name="Chuda L."/>
            <person name="Citroen M."/>
            <person name="Collymore A."/>
            <person name="Cooke P."/>
            <person name="Costello M."/>
            <person name="D'Aco K."/>
            <person name="Daza R."/>
            <person name="De Haan G."/>
            <person name="DeGray S."/>
            <person name="DeMaso C."/>
            <person name="Dhargay N."/>
            <person name="Dooley K."/>
            <person name="Dooley E."/>
            <person name="Doricent M."/>
            <person name="Dorje P."/>
            <person name="Dorjee K."/>
            <person name="Dupes A."/>
            <person name="Elong R."/>
            <person name="Falk J."/>
            <person name="Farina A."/>
            <person name="Faro S."/>
            <person name="Ferguson D."/>
            <person name="Fisher S."/>
            <person name="Foley C.D."/>
            <person name="Franke A."/>
            <person name="Friedrich D."/>
            <person name="Gadbois L."/>
            <person name="Gearin G."/>
            <person name="Gearin C.R."/>
            <person name="Giannoukos G."/>
            <person name="Goode T."/>
            <person name="Graham J."/>
            <person name="Grandbois E."/>
            <person name="Grewal S."/>
            <person name="Gyaltsen K."/>
            <person name="Hafez N."/>
            <person name="Hagos B."/>
            <person name="Hall J."/>
            <person name="Henson C."/>
            <person name="Hollinger A."/>
            <person name="Honan T."/>
            <person name="Huard M.D."/>
            <person name="Hughes L."/>
            <person name="Hurhula B."/>
            <person name="Husby M.E."/>
            <person name="Kamat A."/>
            <person name="Kanga B."/>
            <person name="Kashin S."/>
            <person name="Khazanovich D."/>
            <person name="Kisner P."/>
            <person name="Lance K."/>
            <person name="Lara M."/>
            <person name="Lee W."/>
            <person name="Lennon N."/>
            <person name="Letendre F."/>
            <person name="LeVine R."/>
            <person name="Lipovsky A."/>
            <person name="Liu X."/>
            <person name="Liu J."/>
            <person name="Liu S."/>
            <person name="Lokyitsang T."/>
            <person name="Lokyitsang Y."/>
            <person name="Lubonja R."/>
            <person name="Lui A."/>
            <person name="MacDonald P."/>
            <person name="Magnisalis V."/>
            <person name="Maru K."/>
            <person name="Matthews C."/>
            <person name="McCusker W."/>
            <person name="McDonough S."/>
            <person name="Mehta T."/>
            <person name="Meldrim J."/>
            <person name="Meneus L."/>
            <person name="Mihai O."/>
            <person name="Mihalev A."/>
            <person name="Mihova T."/>
            <person name="Mittelman R."/>
            <person name="Mlenga V."/>
            <person name="Montmayeur A."/>
            <person name="Mulrain L."/>
            <person name="Navidi A."/>
            <person name="Naylor J."/>
            <person name="Negash T."/>
            <person name="Nguyen T."/>
            <person name="Nguyen N."/>
            <person name="Nicol R."/>
            <person name="Norbu C."/>
            <person name="Norbu N."/>
            <person name="Novod N."/>
            <person name="O'Neill B."/>
            <person name="Osman S."/>
            <person name="Markiewicz E."/>
            <person name="Oyono O.L."/>
            <person name="Patti C."/>
            <person name="Phunkhang P."/>
            <person name="Pierre F."/>
            <person name="Priest M."/>
            <person name="Raghuraman S."/>
            <person name="Rege F."/>
            <person name="Reyes R."/>
            <person name="Rise C."/>
            <person name="Rogov P."/>
            <person name="Ross K."/>
            <person name="Ryan E."/>
            <person name="Settipalli S."/>
            <person name="Shea T."/>
            <person name="Sherpa N."/>
            <person name="Shi L."/>
            <person name="Shih D."/>
            <person name="Sparrow T."/>
            <person name="Spaulding J."/>
            <person name="Stalker J."/>
            <person name="Stange-Thomann N."/>
            <person name="Stavropoulos S."/>
            <person name="Stone C."/>
            <person name="Strader C."/>
            <person name="Tesfaye S."/>
            <person name="Thomson T."/>
            <person name="Thoulutsang Y."/>
            <person name="Thoulutsang D."/>
            <person name="Topham K."/>
            <person name="Topping I."/>
            <person name="Tsamla T."/>
            <person name="Vassiliev H."/>
            <person name="Vo A."/>
            <person name="Wangchuk T."/>
            <person name="Wangdi T."/>
            <person name="Weiand M."/>
            <person name="Wilkinson J."/>
            <person name="Wilson A."/>
            <person name="Yadav S."/>
            <person name="Young G."/>
            <person name="Yu Q."/>
            <person name="Zembek L."/>
            <person name="Zhong D."/>
            <person name="Zimmer A."/>
            <person name="Zwirko Z."/>
            <person name="Jaffe D.B."/>
            <person name="Alvarez P."/>
            <person name="Brockman W."/>
            <person name="Butler J."/>
            <person name="Chin C."/>
            <person name="Gnerre S."/>
            <person name="Grabherr M."/>
            <person name="Kleber M."/>
            <person name="Mauceli E."/>
            <person name="MacCallum I."/>
        </authorList>
    </citation>
    <scope>NUCLEOTIDE SEQUENCE [LARGE SCALE GENOMIC DNA]</scope>
    <source>
        <strain evidence="3">Tai18E2 / Tucson 14021-0261.01</strain>
    </source>
</reference>
<keyword evidence="1" id="KW-1133">Transmembrane helix</keyword>
<dbReference type="SUPFAM" id="SSF53850">
    <property type="entry name" value="Periplasmic binding protein-like II"/>
    <property type="match status" value="1"/>
</dbReference>
<dbReference type="EMBL" id="CM000159">
    <property type="protein sequence ID" value="EDW95396.2"/>
    <property type="molecule type" value="Genomic_DNA"/>
</dbReference>
<evidence type="ECO:0000313" key="3">
    <source>
        <dbReference type="Proteomes" id="UP000002282"/>
    </source>
</evidence>
<gene>
    <name evidence="2" type="primary">Dyak\GE22546</name>
    <name evidence="2" type="synonym">dyak_GLEANR_6212</name>
    <name evidence="2" type="synonym">GE22546</name>
    <name evidence="2" type="ORF">Dyak_GE22546</name>
</gene>
<name>B4PH26_DROYA</name>